<dbReference type="AlphaFoldDB" id="A0A367PCY8"/>
<name>A0A367PCY8_CUPNE</name>
<sequence>MPHTRVLLADDHTLFREGLAALLEREADMTVIGQAGDGMEALRMAQALLPDVIALDLGMPVLNGIDALCRIVPDVPSARVLCLSAHGEQRMIAAALDAGALGYLLKDCACDELGKAIRTVAGGRSYLSPEVATAMVASLRCARHHGSIEPSAKLSTRERQILQLLVEGHSTREIAERLHISGKTVGTHREHIMAKLQVKGIAQLTRYAIREDLF</sequence>
<dbReference type="InterPro" id="IPR011006">
    <property type="entry name" value="CheY-like_superfamily"/>
</dbReference>
<protein>
    <submittedName>
        <fullName evidence="8">DNA-binding response regulator</fullName>
    </submittedName>
</protein>
<dbReference type="PROSITE" id="PS00622">
    <property type="entry name" value="HTH_LUXR_1"/>
    <property type="match status" value="1"/>
</dbReference>
<gene>
    <name evidence="8" type="ORF">DDK22_28835</name>
</gene>
<evidence type="ECO:0000259" key="7">
    <source>
        <dbReference type="PROSITE" id="PS50110"/>
    </source>
</evidence>
<dbReference type="Proteomes" id="UP000253501">
    <property type="component" value="Unassembled WGS sequence"/>
</dbReference>
<dbReference type="InterPro" id="IPR058245">
    <property type="entry name" value="NreC/VraR/RcsB-like_REC"/>
</dbReference>
<dbReference type="SMART" id="SM00421">
    <property type="entry name" value="HTH_LUXR"/>
    <property type="match status" value="1"/>
</dbReference>
<feature type="modified residue" description="4-aspartylphosphate" evidence="5">
    <location>
        <position position="56"/>
    </location>
</feature>
<dbReference type="Pfam" id="PF00196">
    <property type="entry name" value="GerE"/>
    <property type="match status" value="1"/>
</dbReference>
<dbReference type="CDD" id="cd06170">
    <property type="entry name" value="LuxR_C_like"/>
    <property type="match status" value="1"/>
</dbReference>
<evidence type="ECO:0000256" key="5">
    <source>
        <dbReference type="PROSITE-ProRule" id="PRU00169"/>
    </source>
</evidence>
<evidence type="ECO:0000256" key="2">
    <source>
        <dbReference type="ARBA" id="ARBA00023015"/>
    </source>
</evidence>
<keyword evidence="3 8" id="KW-0238">DNA-binding</keyword>
<dbReference type="Pfam" id="PF00072">
    <property type="entry name" value="Response_reg"/>
    <property type="match status" value="1"/>
</dbReference>
<dbReference type="GO" id="GO:0003677">
    <property type="term" value="F:DNA binding"/>
    <property type="evidence" value="ECO:0007669"/>
    <property type="project" value="UniProtKB-KW"/>
</dbReference>
<dbReference type="SMART" id="SM00448">
    <property type="entry name" value="REC"/>
    <property type="match status" value="1"/>
</dbReference>
<dbReference type="Gene3D" id="3.40.50.2300">
    <property type="match status" value="1"/>
</dbReference>
<evidence type="ECO:0000256" key="3">
    <source>
        <dbReference type="ARBA" id="ARBA00023125"/>
    </source>
</evidence>
<accession>A0A367PCY8</accession>
<dbReference type="InterPro" id="IPR001789">
    <property type="entry name" value="Sig_transdc_resp-reg_receiver"/>
</dbReference>
<dbReference type="EMBL" id="QDHA01000084">
    <property type="protein sequence ID" value="RCJ05087.1"/>
    <property type="molecule type" value="Genomic_DNA"/>
</dbReference>
<proteinExistence type="predicted"/>
<dbReference type="GO" id="GO:0006355">
    <property type="term" value="P:regulation of DNA-templated transcription"/>
    <property type="evidence" value="ECO:0007669"/>
    <property type="project" value="InterPro"/>
</dbReference>
<dbReference type="InterPro" id="IPR016032">
    <property type="entry name" value="Sig_transdc_resp-reg_C-effctor"/>
</dbReference>
<dbReference type="CDD" id="cd17535">
    <property type="entry name" value="REC_NarL-like"/>
    <property type="match status" value="1"/>
</dbReference>
<organism evidence="8 9">
    <name type="scientific">Cupriavidus necator</name>
    <name type="common">Alcaligenes eutrophus</name>
    <name type="synonym">Ralstonia eutropha</name>
    <dbReference type="NCBI Taxonomy" id="106590"/>
    <lineage>
        <taxon>Bacteria</taxon>
        <taxon>Pseudomonadati</taxon>
        <taxon>Pseudomonadota</taxon>
        <taxon>Betaproteobacteria</taxon>
        <taxon>Burkholderiales</taxon>
        <taxon>Burkholderiaceae</taxon>
        <taxon>Cupriavidus</taxon>
    </lineage>
</organism>
<dbReference type="RefSeq" id="WP_114134879.1">
    <property type="nucleotide sequence ID" value="NZ_CP068436.1"/>
</dbReference>
<dbReference type="PROSITE" id="PS50043">
    <property type="entry name" value="HTH_LUXR_2"/>
    <property type="match status" value="1"/>
</dbReference>
<dbReference type="PROSITE" id="PS50110">
    <property type="entry name" value="RESPONSE_REGULATORY"/>
    <property type="match status" value="1"/>
</dbReference>
<dbReference type="GO" id="GO:0000160">
    <property type="term" value="P:phosphorelay signal transduction system"/>
    <property type="evidence" value="ECO:0007669"/>
    <property type="project" value="InterPro"/>
</dbReference>
<comment type="caution">
    <text evidence="8">The sequence shown here is derived from an EMBL/GenBank/DDBJ whole genome shotgun (WGS) entry which is preliminary data.</text>
</comment>
<dbReference type="InterPro" id="IPR000792">
    <property type="entry name" value="Tscrpt_reg_LuxR_C"/>
</dbReference>
<feature type="domain" description="Response regulatory" evidence="7">
    <location>
        <begin position="5"/>
        <end position="121"/>
    </location>
</feature>
<dbReference type="SUPFAM" id="SSF46894">
    <property type="entry name" value="C-terminal effector domain of the bipartite response regulators"/>
    <property type="match status" value="1"/>
</dbReference>
<keyword evidence="4" id="KW-0804">Transcription</keyword>
<dbReference type="PRINTS" id="PR00038">
    <property type="entry name" value="HTHLUXR"/>
</dbReference>
<dbReference type="InterPro" id="IPR039420">
    <property type="entry name" value="WalR-like"/>
</dbReference>
<keyword evidence="2" id="KW-0805">Transcription regulation</keyword>
<keyword evidence="1 5" id="KW-0597">Phosphoprotein</keyword>
<dbReference type="PANTHER" id="PTHR43214">
    <property type="entry name" value="TWO-COMPONENT RESPONSE REGULATOR"/>
    <property type="match status" value="1"/>
</dbReference>
<reference evidence="8 9" key="1">
    <citation type="submission" date="2018-04" db="EMBL/GenBank/DDBJ databases">
        <title>Cupriavidus necator CR12 genome sequencing and assembly.</title>
        <authorList>
            <person name="Ben Fekih I."/>
            <person name="Mazhar H.S."/>
            <person name="Bello S.K."/>
            <person name="Rensing C."/>
        </authorList>
    </citation>
    <scope>NUCLEOTIDE SEQUENCE [LARGE SCALE GENOMIC DNA]</scope>
    <source>
        <strain evidence="8 9">CR12</strain>
    </source>
</reference>
<dbReference type="SUPFAM" id="SSF52172">
    <property type="entry name" value="CheY-like"/>
    <property type="match status" value="1"/>
</dbReference>
<evidence type="ECO:0000256" key="1">
    <source>
        <dbReference type="ARBA" id="ARBA00022553"/>
    </source>
</evidence>
<evidence type="ECO:0000259" key="6">
    <source>
        <dbReference type="PROSITE" id="PS50043"/>
    </source>
</evidence>
<evidence type="ECO:0000313" key="8">
    <source>
        <dbReference type="EMBL" id="RCJ05087.1"/>
    </source>
</evidence>
<evidence type="ECO:0000313" key="9">
    <source>
        <dbReference type="Proteomes" id="UP000253501"/>
    </source>
</evidence>
<feature type="domain" description="HTH luxR-type" evidence="6">
    <location>
        <begin position="147"/>
        <end position="212"/>
    </location>
</feature>
<dbReference type="PANTHER" id="PTHR43214:SF41">
    <property type="entry name" value="NITRATE_NITRITE RESPONSE REGULATOR PROTEIN NARP"/>
    <property type="match status" value="1"/>
</dbReference>
<evidence type="ECO:0000256" key="4">
    <source>
        <dbReference type="ARBA" id="ARBA00023163"/>
    </source>
</evidence>